<dbReference type="RefSeq" id="WP_035375838.1">
    <property type="nucleotide sequence ID" value="NZ_LR215048.1"/>
</dbReference>
<dbReference type="SUPFAM" id="SSF51735">
    <property type="entry name" value="NAD(P)-binding Rossmann-fold domains"/>
    <property type="match status" value="1"/>
</dbReference>
<dbReference type="InterPro" id="IPR006140">
    <property type="entry name" value="D-isomer_DH_NAD-bd"/>
</dbReference>
<dbReference type="AlphaFoldDB" id="A0A449BC77"/>
<dbReference type="EC" id="1.1.1.28" evidence="6"/>
<evidence type="ECO:0000313" key="6">
    <source>
        <dbReference type="EMBL" id="VEU80043.1"/>
    </source>
</evidence>
<dbReference type="OrthoDB" id="9805416at2"/>
<sequence length="330" mass="37128">MKLVCYGVRAVEKPVFEELNKKFNYDLVLTDKMLNDETVHLAKGCEAVMLRANCPADRKNLEIYKNYGVKYVLTRTVGYNHIDLEAAKELGLKVAYIPFYSPNAIAELALTLSLSLARHTTYMTNRSKDNNFLIDSFMFSKEIRKSTVGIIGLGRIGFTAAQLFKGVGANVIGYDVVAKDYLGDVCKQVDLDTLLKESDIISVHMPYIKGVNEEFINKGLVDKMKDNVILVNTSRGEIQNINDILDAVENGKIQGFATDVLQGEAKYFNKDLSKSTPDELQKRFNKLYPRVLVTPHIGSYTDEAVANMVEYSYENLKEFIEKGTSKNQLV</sequence>
<dbReference type="GO" id="GO:0051287">
    <property type="term" value="F:NAD binding"/>
    <property type="evidence" value="ECO:0007669"/>
    <property type="project" value="InterPro"/>
</dbReference>
<feature type="domain" description="D-isomer specific 2-hydroxyacid dehydrogenase catalytic" evidence="4">
    <location>
        <begin position="10"/>
        <end position="328"/>
    </location>
</feature>
<comment type="similarity">
    <text evidence="1 3">Belongs to the D-isomer specific 2-hydroxyacid dehydrogenase family.</text>
</comment>
<dbReference type="PANTHER" id="PTHR43026:SF1">
    <property type="entry name" value="2-HYDROXYACID DEHYDROGENASE HOMOLOG 1-RELATED"/>
    <property type="match status" value="1"/>
</dbReference>
<dbReference type="PROSITE" id="PS00065">
    <property type="entry name" value="D_2_HYDROXYACID_DH_1"/>
    <property type="match status" value="1"/>
</dbReference>
<dbReference type="Pfam" id="PF02826">
    <property type="entry name" value="2-Hacid_dh_C"/>
    <property type="match status" value="1"/>
</dbReference>
<protein>
    <submittedName>
        <fullName evidence="6">D-lactate dehydrogenase</fullName>
        <ecNumber evidence="6">1.1.1.28</ecNumber>
    </submittedName>
</protein>
<organism evidence="6 7">
    <name type="scientific">Haploplasma axanthum</name>
    <name type="common">Acholeplasma axanthum</name>
    <dbReference type="NCBI Taxonomy" id="29552"/>
    <lineage>
        <taxon>Bacteria</taxon>
        <taxon>Bacillati</taxon>
        <taxon>Mycoplasmatota</taxon>
        <taxon>Mollicutes</taxon>
        <taxon>Acholeplasmatales</taxon>
        <taxon>Acholeplasmataceae</taxon>
        <taxon>Haploplasma</taxon>
    </lineage>
</organism>
<feature type="domain" description="D-isomer specific 2-hydroxyacid dehydrogenase NAD-binding" evidence="5">
    <location>
        <begin position="111"/>
        <end position="298"/>
    </location>
</feature>
<proteinExistence type="inferred from homology"/>
<dbReference type="PANTHER" id="PTHR43026">
    <property type="entry name" value="2-HYDROXYACID DEHYDROGENASE HOMOLOG 1-RELATED"/>
    <property type="match status" value="1"/>
</dbReference>
<evidence type="ECO:0000259" key="4">
    <source>
        <dbReference type="Pfam" id="PF00389"/>
    </source>
</evidence>
<reference evidence="6 7" key="1">
    <citation type="submission" date="2019-01" db="EMBL/GenBank/DDBJ databases">
        <authorList>
            <consortium name="Pathogen Informatics"/>
        </authorList>
    </citation>
    <scope>NUCLEOTIDE SEQUENCE [LARGE SCALE GENOMIC DNA]</scope>
    <source>
        <strain evidence="6 7">NCTC10138</strain>
    </source>
</reference>
<dbReference type="InterPro" id="IPR058205">
    <property type="entry name" value="D-LDH-like"/>
</dbReference>
<dbReference type="SUPFAM" id="SSF52283">
    <property type="entry name" value="Formate/glycerate dehydrogenase catalytic domain-like"/>
    <property type="match status" value="1"/>
</dbReference>
<dbReference type="InterPro" id="IPR036291">
    <property type="entry name" value="NAD(P)-bd_dom_sf"/>
</dbReference>
<keyword evidence="2" id="KW-0520">NAD</keyword>
<dbReference type="EMBL" id="LR215048">
    <property type="protein sequence ID" value="VEU80043.1"/>
    <property type="molecule type" value="Genomic_DNA"/>
</dbReference>
<dbReference type="STRING" id="1278311.GCA_000428705_01474"/>
<dbReference type="KEGG" id="aaxa:NCTC10138_00397"/>
<dbReference type="Gene3D" id="3.40.50.720">
    <property type="entry name" value="NAD(P)-binding Rossmann-like Domain"/>
    <property type="match status" value="2"/>
</dbReference>
<dbReference type="Pfam" id="PF00389">
    <property type="entry name" value="2-Hacid_dh"/>
    <property type="match status" value="1"/>
</dbReference>
<gene>
    <name evidence="6" type="ORF">NCTC10138_00397</name>
</gene>
<dbReference type="InterPro" id="IPR029752">
    <property type="entry name" value="D-isomer_DH_CS1"/>
</dbReference>
<accession>A0A449BC77</accession>
<evidence type="ECO:0000256" key="3">
    <source>
        <dbReference type="RuleBase" id="RU003719"/>
    </source>
</evidence>
<name>A0A449BC77_HAPAX</name>
<keyword evidence="7" id="KW-1185">Reference proteome</keyword>
<dbReference type="GO" id="GO:0008720">
    <property type="term" value="F:D-lactate dehydrogenase (NAD+) activity"/>
    <property type="evidence" value="ECO:0007669"/>
    <property type="project" value="UniProtKB-EC"/>
</dbReference>
<keyword evidence="3 6" id="KW-0560">Oxidoreductase</keyword>
<evidence type="ECO:0000313" key="7">
    <source>
        <dbReference type="Proteomes" id="UP000289841"/>
    </source>
</evidence>
<evidence type="ECO:0000256" key="2">
    <source>
        <dbReference type="ARBA" id="ARBA00023027"/>
    </source>
</evidence>
<evidence type="ECO:0000256" key="1">
    <source>
        <dbReference type="ARBA" id="ARBA00005854"/>
    </source>
</evidence>
<dbReference type="Proteomes" id="UP000289841">
    <property type="component" value="Chromosome"/>
</dbReference>
<evidence type="ECO:0000259" key="5">
    <source>
        <dbReference type="Pfam" id="PF02826"/>
    </source>
</evidence>
<dbReference type="CDD" id="cd12184">
    <property type="entry name" value="HGDH_like"/>
    <property type="match status" value="1"/>
</dbReference>
<dbReference type="InterPro" id="IPR006139">
    <property type="entry name" value="D-isomer_2_OHA_DH_cat_dom"/>
</dbReference>